<dbReference type="GO" id="GO:0019843">
    <property type="term" value="F:rRNA binding"/>
    <property type="evidence" value="ECO:0007669"/>
    <property type="project" value="UniProtKB-KW"/>
</dbReference>
<feature type="binding site" evidence="7">
    <location>
        <position position="18"/>
    </location>
    <ligand>
        <name>Zn(2+)</name>
        <dbReference type="ChEBI" id="CHEBI:29105"/>
    </ligand>
</feature>
<comment type="similarity">
    <text evidence="1 7">Belongs to the bacterial ribosomal protein bL31 family. Type A subfamily.</text>
</comment>
<dbReference type="STRING" id="1817883.A3G31_11305"/>
<dbReference type="GO" id="GO:0003735">
    <property type="term" value="F:structural constituent of ribosome"/>
    <property type="evidence" value="ECO:0007669"/>
    <property type="project" value="InterPro"/>
</dbReference>
<comment type="cofactor">
    <cofactor evidence="7">
        <name>Zn(2+)</name>
        <dbReference type="ChEBI" id="CHEBI:29105"/>
    </cofactor>
    <text evidence="7">Binds 1 zinc ion per subunit.</text>
</comment>
<evidence type="ECO:0000256" key="5">
    <source>
        <dbReference type="ARBA" id="ARBA00023274"/>
    </source>
</evidence>
<dbReference type="PANTHER" id="PTHR33280">
    <property type="entry name" value="50S RIBOSOMAL PROTEIN L31, CHLOROPLASTIC"/>
    <property type="match status" value="1"/>
</dbReference>
<dbReference type="NCBIfam" id="NF000612">
    <property type="entry name" value="PRK00019.1"/>
    <property type="match status" value="1"/>
</dbReference>
<dbReference type="GO" id="GO:0046872">
    <property type="term" value="F:metal ion binding"/>
    <property type="evidence" value="ECO:0007669"/>
    <property type="project" value="UniProtKB-KW"/>
</dbReference>
<dbReference type="SUPFAM" id="SSF143800">
    <property type="entry name" value="L28p-like"/>
    <property type="match status" value="1"/>
</dbReference>
<feature type="binding site" evidence="7">
    <location>
        <position position="39"/>
    </location>
    <ligand>
        <name>Zn(2+)</name>
        <dbReference type="ChEBI" id="CHEBI:29105"/>
    </ligand>
</feature>
<dbReference type="InterPro" id="IPR002150">
    <property type="entry name" value="Ribosomal_bL31"/>
</dbReference>
<keyword evidence="2 7" id="KW-0699">rRNA-binding</keyword>
<keyword evidence="7" id="KW-0862">Zinc</keyword>
<dbReference type="PRINTS" id="PR01249">
    <property type="entry name" value="RIBOSOMALL31"/>
</dbReference>
<dbReference type="NCBIfam" id="NF001809">
    <property type="entry name" value="PRK00528.1"/>
    <property type="match status" value="1"/>
</dbReference>
<keyword evidence="4 7" id="KW-0689">Ribosomal protein</keyword>
<feature type="binding site" evidence="7">
    <location>
        <position position="16"/>
    </location>
    <ligand>
        <name>Zn(2+)</name>
        <dbReference type="ChEBI" id="CHEBI:29105"/>
    </ligand>
</feature>
<feature type="binding site" evidence="7">
    <location>
        <position position="36"/>
    </location>
    <ligand>
        <name>Zn(2+)</name>
        <dbReference type="ChEBI" id="CHEBI:29105"/>
    </ligand>
</feature>
<dbReference type="Proteomes" id="UP000178082">
    <property type="component" value="Unassembled WGS sequence"/>
</dbReference>
<dbReference type="InterPro" id="IPR034704">
    <property type="entry name" value="Ribosomal_bL28/bL31-like_sf"/>
</dbReference>
<evidence type="ECO:0000256" key="7">
    <source>
        <dbReference type="HAMAP-Rule" id="MF_00501"/>
    </source>
</evidence>
<protein>
    <recommendedName>
        <fullName evidence="6 7">Large ribosomal subunit protein bL31</fullName>
    </recommendedName>
</protein>
<dbReference type="AlphaFoldDB" id="A0A1F7SFL2"/>
<dbReference type="HAMAP" id="MF_00501">
    <property type="entry name" value="Ribosomal_bL31_1"/>
    <property type="match status" value="1"/>
</dbReference>
<dbReference type="GO" id="GO:1990904">
    <property type="term" value="C:ribonucleoprotein complex"/>
    <property type="evidence" value="ECO:0007669"/>
    <property type="project" value="UniProtKB-KW"/>
</dbReference>
<name>A0A1F7SFL2_9BACT</name>
<evidence type="ECO:0000256" key="1">
    <source>
        <dbReference type="ARBA" id="ARBA00009296"/>
    </source>
</evidence>
<evidence type="ECO:0000256" key="4">
    <source>
        <dbReference type="ARBA" id="ARBA00022980"/>
    </source>
</evidence>
<keyword evidence="7" id="KW-0479">Metal-binding</keyword>
<dbReference type="GO" id="GO:0006412">
    <property type="term" value="P:translation"/>
    <property type="evidence" value="ECO:0007669"/>
    <property type="project" value="UniProtKB-UniRule"/>
</dbReference>
<evidence type="ECO:0000313" key="8">
    <source>
        <dbReference type="EMBL" id="OGL52555.1"/>
    </source>
</evidence>
<keyword evidence="5 7" id="KW-0687">Ribonucleoprotein</keyword>
<comment type="function">
    <text evidence="7">Binds the 23S rRNA.</text>
</comment>
<comment type="caution">
    <text evidence="8">The sequence shown here is derived from an EMBL/GenBank/DDBJ whole genome shotgun (WGS) entry which is preliminary data.</text>
</comment>
<keyword evidence="3 7" id="KW-0694">RNA-binding</keyword>
<organism evidence="8 9">
    <name type="scientific">Candidatus Schekmanbacteria bacterium RIFCSPLOWO2_12_FULL_38_15</name>
    <dbReference type="NCBI Taxonomy" id="1817883"/>
    <lineage>
        <taxon>Bacteria</taxon>
        <taxon>Candidatus Schekmaniibacteriota</taxon>
    </lineage>
</organism>
<dbReference type="EMBL" id="MGDI01000031">
    <property type="protein sequence ID" value="OGL52555.1"/>
    <property type="molecule type" value="Genomic_DNA"/>
</dbReference>
<dbReference type="NCBIfam" id="TIGR00105">
    <property type="entry name" value="L31"/>
    <property type="match status" value="1"/>
</dbReference>
<comment type="subunit">
    <text evidence="7">Part of the 50S ribosomal subunit.</text>
</comment>
<dbReference type="InterPro" id="IPR027491">
    <property type="entry name" value="Ribosomal_bL31_A"/>
</dbReference>
<dbReference type="Gene3D" id="4.10.830.30">
    <property type="entry name" value="Ribosomal protein L31"/>
    <property type="match status" value="1"/>
</dbReference>
<dbReference type="InterPro" id="IPR042105">
    <property type="entry name" value="Ribosomal_bL31_sf"/>
</dbReference>
<dbReference type="PROSITE" id="PS01143">
    <property type="entry name" value="RIBOSOMAL_L31"/>
    <property type="match status" value="1"/>
</dbReference>
<reference evidence="8 9" key="1">
    <citation type="journal article" date="2016" name="Nat. Commun.">
        <title>Thousands of microbial genomes shed light on interconnected biogeochemical processes in an aquifer system.</title>
        <authorList>
            <person name="Anantharaman K."/>
            <person name="Brown C.T."/>
            <person name="Hug L.A."/>
            <person name="Sharon I."/>
            <person name="Castelle C.J."/>
            <person name="Probst A.J."/>
            <person name="Thomas B.C."/>
            <person name="Singh A."/>
            <person name="Wilkins M.J."/>
            <person name="Karaoz U."/>
            <person name="Brodie E.L."/>
            <person name="Williams K.H."/>
            <person name="Hubbard S.S."/>
            <person name="Banfield J.F."/>
        </authorList>
    </citation>
    <scope>NUCLEOTIDE SEQUENCE [LARGE SCALE GENOMIC DNA]</scope>
</reference>
<dbReference type="Pfam" id="PF01197">
    <property type="entry name" value="Ribosomal_L31"/>
    <property type="match status" value="1"/>
</dbReference>
<proteinExistence type="inferred from homology"/>
<evidence type="ECO:0000256" key="3">
    <source>
        <dbReference type="ARBA" id="ARBA00022884"/>
    </source>
</evidence>
<dbReference type="GO" id="GO:0005840">
    <property type="term" value="C:ribosome"/>
    <property type="evidence" value="ECO:0007669"/>
    <property type="project" value="UniProtKB-KW"/>
</dbReference>
<accession>A0A1F7SFL2</accession>
<sequence length="71" mass="8177">MKKGIHPEYKETTISCACGGVIQTRSTKKDLRIEICSNCHPFFTGKQKLVDTAGRVERFQRKYKKKDAEKN</sequence>
<evidence type="ECO:0000256" key="2">
    <source>
        <dbReference type="ARBA" id="ARBA00022730"/>
    </source>
</evidence>
<evidence type="ECO:0000313" key="9">
    <source>
        <dbReference type="Proteomes" id="UP000178082"/>
    </source>
</evidence>
<evidence type="ECO:0000256" key="6">
    <source>
        <dbReference type="ARBA" id="ARBA00035687"/>
    </source>
</evidence>
<dbReference type="PANTHER" id="PTHR33280:SF1">
    <property type="entry name" value="LARGE RIBOSOMAL SUBUNIT PROTEIN BL31C"/>
    <property type="match status" value="1"/>
</dbReference>
<gene>
    <name evidence="7" type="primary">rpmE</name>
    <name evidence="8" type="ORF">A3G31_11305</name>
</gene>